<dbReference type="SUPFAM" id="SSF53335">
    <property type="entry name" value="S-adenosyl-L-methionine-dependent methyltransferases"/>
    <property type="match status" value="1"/>
</dbReference>
<protein>
    <submittedName>
        <fullName evidence="1">Protein N-lysine methyltransferase family protein</fullName>
    </submittedName>
</protein>
<dbReference type="RefSeq" id="WP_250196553.1">
    <property type="nucleotide sequence ID" value="NZ_CP097635.1"/>
</dbReference>
<dbReference type="PANTHER" id="PTHR14614">
    <property type="entry name" value="HEPATOCELLULAR CARCINOMA-ASSOCIATED ANTIGEN"/>
    <property type="match status" value="1"/>
</dbReference>
<organism evidence="1 2">
    <name type="scientific">Aquincola tertiaricarbonis</name>
    <dbReference type="NCBI Taxonomy" id="391953"/>
    <lineage>
        <taxon>Bacteria</taxon>
        <taxon>Pseudomonadati</taxon>
        <taxon>Pseudomonadota</taxon>
        <taxon>Betaproteobacteria</taxon>
        <taxon>Burkholderiales</taxon>
        <taxon>Sphaerotilaceae</taxon>
        <taxon>Aquincola</taxon>
    </lineage>
</organism>
<dbReference type="Gene3D" id="3.40.50.150">
    <property type="entry name" value="Vaccinia Virus protein VP39"/>
    <property type="match status" value="1"/>
</dbReference>
<dbReference type="Pfam" id="PF10294">
    <property type="entry name" value="Methyltransf_16"/>
    <property type="match status" value="1"/>
</dbReference>
<dbReference type="Proteomes" id="UP001056201">
    <property type="component" value="Chromosome 1"/>
</dbReference>
<keyword evidence="1" id="KW-0489">Methyltransferase</keyword>
<gene>
    <name evidence="1" type="ORF">MW290_07105</name>
</gene>
<dbReference type="EMBL" id="CP097635">
    <property type="protein sequence ID" value="URI08331.1"/>
    <property type="molecule type" value="Genomic_DNA"/>
</dbReference>
<accession>A0ABY4SBB7</accession>
<evidence type="ECO:0000313" key="1">
    <source>
        <dbReference type="EMBL" id="URI08331.1"/>
    </source>
</evidence>
<dbReference type="CDD" id="cd02440">
    <property type="entry name" value="AdoMet_MTases"/>
    <property type="match status" value="1"/>
</dbReference>
<keyword evidence="2" id="KW-1185">Reference proteome</keyword>
<dbReference type="GO" id="GO:0032259">
    <property type="term" value="P:methylation"/>
    <property type="evidence" value="ECO:0007669"/>
    <property type="project" value="UniProtKB-KW"/>
</dbReference>
<evidence type="ECO:0000313" key="2">
    <source>
        <dbReference type="Proteomes" id="UP001056201"/>
    </source>
</evidence>
<dbReference type="GO" id="GO:0008168">
    <property type="term" value="F:methyltransferase activity"/>
    <property type="evidence" value="ECO:0007669"/>
    <property type="project" value="UniProtKB-KW"/>
</dbReference>
<reference evidence="1" key="1">
    <citation type="submission" date="2022-05" db="EMBL/GenBank/DDBJ databases">
        <title>An RpoN-dependent PEP-CTERM gene is involved in floc formation of an Aquincola tertiaricarbonis strain.</title>
        <authorList>
            <person name="Qiu D."/>
            <person name="Xia M."/>
        </authorList>
    </citation>
    <scope>NUCLEOTIDE SEQUENCE</scope>
    <source>
        <strain evidence="1">RN12</strain>
    </source>
</reference>
<keyword evidence="1" id="KW-0808">Transferase</keyword>
<proteinExistence type="predicted"/>
<sequence>MPGYQTKQECIAVAGVDDLQIRSLLDRQQFSDPHGEAAGLGISSATWPLFGLLWPSGAELAALLALRPVQGSERILEMGCGLGLASLVAHRRGADVTASDCHPLTAAFLQANLQLNGLAPMKYRYGHWRQPLPPVPRAGEVAQLAVDGPYDLLVGSDLLYDRDAADDLAGFIELHAGASAEVWIVDPDRGNRAAFNRHMAGQGFALTEQRLDRAATAQGAAYKGRLLSYARRQPARPLA</sequence>
<name>A0ABY4SBB7_AQUTE</name>
<dbReference type="InterPro" id="IPR029063">
    <property type="entry name" value="SAM-dependent_MTases_sf"/>
</dbReference>
<dbReference type="InterPro" id="IPR019410">
    <property type="entry name" value="Methyltransf_16"/>
</dbReference>